<reference evidence="1" key="1">
    <citation type="journal article" date="2009" name="PLoS Genet.">
        <title>Sequencing, mapping, and analysis of 27,455 maize full-length cDNAs.</title>
        <authorList>
            <person name="Soderlund C."/>
            <person name="Descour A."/>
            <person name="Kudrna D."/>
            <person name="Bomhoff M."/>
            <person name="Boyd L."/>
            <person name="Currie J."/>
            <person name="Angelova A."/>
            <person name="Collura K."/>
            <person name="Wissotski M."/>
            <person name="Ashley E."/>
            <person name="Morrow D."/>
            <person name="Fernandes J."/>
            <person name="Walbot V."/>
            <person name="Yu Y."/>
        </authorList>
    </citation>
    <scope>NUCLEOTIDE SEQUENCE</scope>
    <source>
        <strain evidence="1">B73</strain>
    </source>
</reference>
<dbReference type="AlphaFoldDB" id="B7ZZA0"/>
<dbReference type="RefSeq" id="NP_001159109.1">
    <property type="nucleotide sequence ID" value="NM_001165637.1"/>
</dbReference>
<organism evidence="1">
    <name type="scientific">Zea mays</name>
    <name type="common">Maize</name>
    <dbReference type="NCBI Taxonomy" id="4577"/>
    <lineage>
        <taxon>Eukaryota</taxon>
        <taxon>Viridiplantae</taxon>
        <taxon>Streptophyta</taxon>
        <taxon>Embryophyta</taxon>
        <taxon>Tracheophyta</taxon>
        <taxon>Spermatophyta</taxon>
        <taxon>Magnoliopsida</taxon>
        <taxon>Liliopsida</taxon>
        <taxon>Poales</taxon>
        <taxon>Poaceae</taxon>
        <taxon>PACMAD clade</taxon>
        <taxon>Panicoideae</taxon>
        <taxon>Andropogonodae</taxon>
        <taxon>Andropogoneae</taxon>
        <taxon>Tripsacinae</taxon>
        <taxon>Zea</taxon>
    </lineage>
</organism>
<dbReference type="EMBL" id="BT054642">
    <property type="protein sequence ID" value="ACL53249.1"/>
    <property type="molecule type" value="mRNA"/>
</dbReference>
<name>B7ZZA0_MAIZE</name>
<dbReference type="GeneID" id="100304182"/>
<dbReference type="KEGG" id="zma:100304182"/>
<protein>
    <submittedName>
        <fullName evidence="1">Uncharacterized protein</fullName>
    </submittedName>
</protein>
<reference evidence="1" key="2">
    <citation type="submission" date="2012-06" db="EMBL/GenBank/DDBJ databases">
        <authorList>
            <person name="Yu Y."/>
            <person name="Currie J."/>
            <person name="Lomeli R."/>
            <person name="Angelova A."/>
            <person name="Collura K."/>
            <person name="Wissotski M."/>
            <person name="Campos D."/>
            <person name="Kudrna D."/>
            <person name="Golser W."/>
            <person name="Ashely E."/>
            <person name="Descour A."/>
            <person name="Fernandes J."/>
            <person name="Soderlund C."/>
            <person name="Walbot V."/>
        </authorList>
    </citation>
    <scope>NUCLEOTIDE SEQUENCE</scope>
    <source>
        <strain evidence="1">B73</strain>
    </source>
</reference>
<accession>B7ZZA0</accession>
<evidence type="ECO:0000313" key="1">
    <source>
        <dbReference type="EMBL" id="ACL53249.1"/>
    </source>
</evidence>
<sequence length="279" mass="29840">MKQTISMRIRRMHKVLHIVDDARLEAFAAGQDTTLPPVHAIPERRVQVQNVHFYVLHGWTVVVPLSVVECGLPTVSPSPPVPVGDAGSSTSAPMDVDLVVPPPPRPTTTTVACRSPSPPTLVVVGTIAARRGQLLAPLMPRATASSSLATAQTGWPHLPPQMGGPNGPLSGWWWLPPRRPVGGRGGGAGIQPLRGRHLEHLRCGQDPVGPWRLVRRRTGPWQVAMAPTAVSGTDADRGMAAMARCKKPTRRLLGERARPARVLGTRLWLAPGAGSVGPW</sequence>
<proteinExistence type="evidence at transcript level"/>